<evidence type="ECO:0000313" key="4">
    <source>
        <dbReference type="EMBL" id="KAA5605444.1"/>
    </source>
</evidence>
<keyword evidence="4" id="KW-0378">Hydrolase</keyword>
<dbReference type="SUPFAM" id="SSF52540">
    <property type="entry name" value="P-loop containing nucleoside triphosphate hydrolases"/>
    <property type="match status" value="1"/>
</dbReference>
<evidence type="ECO:0000313" key="5">
    <source>
        <dbReference type="Proteomes" id="UP000324065"/>
    </source>
</evidence>
<evidence type="ECO:0000259" key="1">
    <source>
        <dbReference type="PROSITE" id="PS50206"/>
    </source>
</evidence>
<sequence length="485" mass="52918">MTTLRPYQNTSVAAILAYLQRGESPLYALPTGGGKTVVAGSVLQTVAAPDHGWRVLWLAHRRELIRQASKALRVAGIDHGIIAPDHRFDGTDRVAIASVDTLPRRVDALAPWLDGVRLVVADECHHAVSPKWQRAMAACPSAQRLGLTATPYRLDGQGLGHIFSAAVRGPSIRALIDDGYLVEPNVYMPRTDLDLGGLKRRFGDWKTGDLVNRVDRPDITRVALRWYSARLAGTPTVVFCASIEHATHVAEAFGAAGWRAAVVHGGTPEAERDAIFANLATGRLQIVCNVEIITEGVDVPRIGGVILLRPTQSTALYLQMIGRALRLLEGKAFTPIIDIARCSAIHGLPDEDRPWRLDTGLANGRLQQLVEATRVCPKCARVHRRVDPACPGCGYRVPQVPKPVATATRDGDRPSGFPGLTVQQVRDMPYGRLLTLGTDKAALIRIASIRGYKLGWVSRILDERRRTSAPVQRATGARRWRRATG</sequence>
<accession>A0A5M6IAX2</accession>
<dbReference type="Pfam" id="PF04851">
    <property type="entry name" value="ResIII"/>
    <property type="match status" value="1"/>
</dbReference>
<evidence type="ECO:0000259" key="3">
    <source>
        <dbReference type="PROSITE" id="PS51194"/>
    </source>
</evidence>
<keyword evidence="4" id="KW-0547">Nucleotide-binding</keyword>
<dbReference type="PROSITE" id="PS51194">
    <property type="entry name" value="HELICASE_CTER"/>
    <property type="match status" value="1"/>
</dbReference>
<dbReference type="PANTHER" id="PTHR47396">
    <property type="entry name" value="TYPE I RESTRICTION ENZYME ECOKI R PROTEIN"/>
    <property type="match status" value="1"/>
</dbReference>
<reference evidence="4 5" key="1">
    <citation type="submission" date="2019-09" db="EMBL/GenBank/DDBJ databases">
        <title>Genome sequence of Roseospira marina, one of the more divergent members of the non-sulfur purple photosynthetic bacterial family, the Rhodospirillaceae.</title>
        <authorList>
            <person name="Meyer T."/>
            <person name="Kyndt J."/>
        </authorList>
    </citation>
    <scope>NUCLEOTIDE SEQUENCE [LARGE SCALE GENOMIC DNA]</scope>
    <source>
        <strain evidence="4 5">DSM 15113</strain>
    </source>
</reference>
<dbReference type="GO" id="GO:0004386">
    <property type="term" value="F:helicase activity"/>
    <property type="evidence" value="ECO:0007669"/>
    <property type="project" value="UniProtKB-KW"/>
</dbReference>
<dbReference type="GO" id="GO:0005524">
    <property type="term" value="F:ATP binding"/>
    <property type="evidence" value="ECO:0007669"/>
    <property type="project" value="InterPro"/>
</dbReference>
<dbReference type="PROSITE" id="PS50206">
    <property type="entry name" value="RHODANESE_3"/>
    <property type="match status" value="1"/>
</dbReference>
<keyword evidence="4" id="KW-0347">Helicase</keyword>
<dbReference type="GO" id="GO:0003677">
    <property type="term" value="F:DNA binding"/>
    <property type="evidence" value="ECO:0007669"/>
    <property type="project" value="InterPro"/>
</dbReference>
<dbReference type="Pfam" id="PF00271">
    <property type="entry name" value="Helicase_C"/>
    <property type="match status" value="1"/>
</dbReference>
<keyword evidence="4" id="KW-0067">ATP-binding</keyword>
<dbReference type="InterPro" id="IPR006935">
    <property type="entry name" value="Helicase/UvrB_N"/>
</dbReference>
<dbReference type="InterPro" id="IPR027417">
    <property type="entry name" value="P-loop_NTPase"/>
</dbReference>
<dbReference type="InterPro" id="IPR001650">
    <property type="entry name" value="Helicase_C-like"/>
</dbReference>
<gene>
    <name evidence="4" type="ORF">F1188_11120</name>
</gene>
<dbReference type="PROSITE" id="PS51192">
    <property type="entry name" value="HELICASE_ATP_BIND_1"/>
    <property type="match status" value="1"/>
</dbReference>
<feature type="domain" description="Helicase C-terminal" evidence="3">
    <location>
        <begin position="223"/>
        <end position="365"/>
    </location>
</feature>
<feature type="domain" description="Helicase ATP-binding" evidence="2">
    <location>
        <begin position="16"/>
        <end position="151"/>
    </location>
</feature>
<dbReference type="PANTHER" id="PTHR47396:SF1">
    <property type="entry name" value="ATP-DEPENDENT HELICASE IRC3-RELATED"/>
    <property type="match status" value="1"/>
</dbReference>
<dbReference type="InterPro" id="IPR050742">
    <property type="entry name" value="Helicase_Restrict-Modif_Enz"/>
</dbReference>
<dbReference type="InterPro" id="IPR014001">
    <property type="entry name" value="Helicase_ATP-bd"/>
</dbReference>
<evidence type="ECO:0000259" key="2">
    <source>
        <dbReference type="PROSITE" id="PS51192"/>
    </source>
</evidence>
<proteinExistence type="predicted"/>
<dbReference type="Gene3D" id="3.40.50.300">
    <property type="entry name" value="P-loop containing nucleotide triphosphate hydrolases"/>
    <property type="match status" value="2"/>
</dbReference>
<protein>
    <submittedName>
        <fullName evidence="4">DEAD/DEAH box helicase</fullName>
    </submittedName>
</protein>
<dbReference type="Proteomes" id="UP000324065">
    <property type="component" value="Unassembled WGS sequence"/>
</dbReference>
<name>A0A5M6IAX2_9PROT</name>
<dbReference type="GO" id="GO:0005829">
    <property type="term" value="C:cytosol"/>
    <property type="evidence" value="ECO:0007669"/>
    <property type="project" value="TreeGrafter"/>
</dbReference>
<organism evidence="4 5">
    <name type="scientific">Roseospira marina</name>
    <dbReference type="NCBI Taxonomy" id="140057"/>
    <lineage>
        <taxon>Bacteria</taxon>
        <taxon>Pseudomonadati</taxon>
        <taxon>Pseudomonadota</taxon>
        <taxon>Alphaproteobacteria</taxon>
        <taxon>Rhodospirillales</taxon>
        <taxon>Rhodospirillaceae</taxon>
        <taxon>Roseospira</taxon>
    </lineage>
</organism>
<dbReference type="InterPro" id="IPR001763">
    <property type="entry name" value="Rhodanese-like_dom"/>
</dbReference>
<dbReference type="SMART" id="SM00490">
    <property type="entry name" value="HELICc"/>
    <property type="match status" value="1"/>
</dbReference>
<dbReference type="RefSeq" id="WP_150062494.1">
    <property type="nucleotide sequence ID" value="NZ_JACHII010000021.1"/>
</dbReference>
<feature type="domain" description="Rhodanese" evidence="1">
    <location>
        <begin position="214"/>
        <end position="272"/>
    </location>
</feature>
<dbReference type="OrthoDB" id="9803459at2"/>
<dbReference type="EMBL" id="VWPJ01000009">
    <property type="protein sequence ID" value="KAA5605444.1"/>
    <property type="molecule type" value="Genomic_DNA"/>
</dbReference>
<comment type="caution">
    <text evidence="4">The sequence shown here is derived from an EMBL/GenBank/DDBJ whole genome shotgun (WGS) entry which is preliminary data.</text>
</comment>
<keyword evidence="5" id="KW-1185">Reference proteome</keyword>
<dbReference type="AlphaFoldDB" id="A0A5M6IAX2"/>
<dbReference type="GO" id="GO:0016787">
    <property type="term" value="F:hydrolase activity"/>
    <property type="evidence" value="ECO:0007669"/>
    <property type="project" value="InterPro"/>
</dbReference>
<dbReference type="SMART" id="SM00487">
    <property type="entry name" value="DEXDc"/>
    <property type="match status" value="1"/>
</dbReference>